<evidence type="ECO:0000313" key="1">
    <source>
        <dbReference type="EMBL" id="TFY66780.1"/>
    </source>
</evidence>
<proteinExistence type="predicted"/>
<name>A0A4Y9YYE4_9AGAM</name>
<dbReference type="EMBL" id="SEOQ01000219">
    <property type="protein sequence ID" value="TFY66780.1"/>
    <property type="molecule type" value="Genomic_DNA"/>
</dbReference>
<dbReference type="Proteomes" id="UP000298327">
    <property type="component" value="Unassembled WGS sequence"/>
</dbReference>
<comment type="caution">
    <text evidence="1">The sequence shown here is derived from an EMBL/GenBank/DDBJ whole genome shotgun (WGS) entry which is preliminary data.</text>
</comment>
<keyword evidence="2" id="KW-1185">Reference proteome</keyword>
<sequence length="313" mass="34423">MCENPERFGALTHAERPRPVPDAIHCFTWEAKGSSEPARTTILAPTLLLELVELSARTGRRLEAPQIAPANAANSAEIFPSDERNDNLKGTLGNRANRANIRSHHLPIPEAPTDCSLDGLDDDRPHTELRETISTENRKVKFTNIGRRPSTNSKLCALSVITDAERNLHPPYNRLGTVILRARCSHYKHTMNLAIGKSGIHSPHGLLELSDTWFRLSHRYAIVLVAFHPLSSSKRPSSALVPQGKHPPNSNLLSVASASALILTKRLTLLTVRRAESSEADLPLLGFFSPPSRLRSGGPAPELIFTLDLHFAK</sequence>
<accession>A0A4Y9YYE4</accession>
<reference evidence="1 2" key="1">
    <citation type="submission" date="2019-02" db="EMBL/GenBank/DDBJ databases">
        <title>Genome sequencing of the rare red list fungi Dentipellis fragilis.</title>
        <authorList>
            <person name="Buettner E."/>
            <person name="Kellner H."/>
        </authorList>
    </citation>
    <scope>NUCLEOTIDE SEQUENCE [LARGE SCALE GENOMIC DNA]</scope>
    <source>
        <strain evidence="1 2">DSM 105465</strain>
    </source>
</reference>
<dbReference type="AlphaFoldDB" id="A0A4Y9YYE4"/>
<evidence type="ECO:0000313" key="2">
    <source>
        <dbReference type="Proteomes" id="UP000298327"/>
    </source>
</evidence>
<gene>
    <name evidence="1" type="ORF">EVG20_g4318</name>
</gene>
<organism evidence="1 2">
    <name type="scientific">Dentipellis fragilis</name>
    <dbReference type="NCBI Taxonomy" id="205917"/>
    <lineage>
        <taxon>Eukaryota</taxon>
        <taxon>Fungi</taxon>
        <taxon>Dikarya</taxon>
        <taxon>Basidiomycota</taxon>
        <taxon>Agaricomycotina</taxon>
        <taxon>Agaricomycetes</taxon>
        <taxon>Russulales</taxon>
        <taxon>Hericiaceae</taxon>
        <taxon>Dentipellis</taxon>
    </lineage>
</organism>
<protein>
    <submittedName>
        <fullName evidence="1">Uncharacterized protein</fullName>
    </submittedName>
</protein>